<feature type="compositionally biased region" description="Basic and acidic residues" evidence="7">
    <location>
        <begin position="226"/>
        <end position="237"/>
    </location>
</feature>
<evidence type="ECO:0000256" key="7">
    <source>
        <dbReference type="SAM" id="MobiDB-lite"/>
    </source>
</evidence>
<evidence type="ECO:0000259" key="8">
    <source>
        <dbReference type="PROSITE" id="PS51369"/>
    </source>
</evidence>
<feature type="region of interest" description="Disordered" evidence="7">
    <location>
        <begin position="1"/>
        <end position="26"/>
    </location>
</feature>
<evidence type="ECO:0000256" key="2">
    <source>
        <dbReference type="ARBA" id="ARBA00022473"/>
    </source>
</evidence>
<keyword evidence="2" id="KW-0217">Developmental protein</keyword>
<organism evidence="10 11">
    <name type="scientific">Lactuca virosa</name>
    <dbReference type="NCBI Taxonomy" id="75947"/>
    <lineage>
        <taxon>Eukaryota</taxon>
        <taxon>Viridiplantae</taxon>
        <taxon>Streptophyta</taxon>
        <taxon>Embryophyta</taxon>
        <taxon>Tracheophyta</taxon>
        <taxon>Spermatophyta</taxon>
        <taxon>Magnoliopsida</taxon>
        <taxon>eudicotyledons</taxon>
        <taxon>Gunneridae</taxon>
        <taxon>Pentapetalae</taxon>
        <taxon>asterids</taxon>
        <taxon>campanulids</taxon>
        <taxon>Asterales</taxon>
        <taxon>Asteraceae</taxon>
        <taxon>Cichorioideae</taxon>
        <taxon>Cichorieae</taxon>
        <taxon>Lactucinae</taxon>
        <taxon>Lactuca</taxon>
    </lineage>
</organism>
<evidence type="ECO:0000259" key="9">
    <source>
        <dbReference type="PROSITE" id="PS51370"/>
    </source>
</evidence>
<evidence type="ECO:0000256" key="3">
    <source>
        <dbReference type="ARBA" id="ARBA00023015"/>
    </source>
</evidence>
<gene>
    <name evidence="10" type="ORF">LVIROSA_LOCUS25752</name>
</gene>
<accession>A0AAU9NNX3</accession>
<sequence length="403" mass="45545">MDYLFPSSNNDTVLTSSNKEANNENLDSNHDQEAALFGQFPLPFLDEISTSPIIQNHQLHHLSTDRSKTSTSSTANEPPPPPSPGKTKRARKKRSAGKKDRHSKIHTAQGLRDRRMRLSLHIARKFFGLQDMLGFDKASKTIEWLFSKSKKAIEEVTEGFQSQNTTQSVSNENNERCQSPVSDCIVDSDIDYNNPFSNKGKQLRLQDDMDSWNSRKPTESDVLARGSRDKARARARERTRERMMINHLEKSKQLFGSNSNDDFDQLQLGFSVNPNNHYIKESSNSPLEHSGTHHFYEQAQMDGITEKTEDYLRATAASSSSYFSGYGYNKSFANPPAGWLNSSNTFLGFLGGWDSENIRLESDNYGILPNTASSTADIHEQSLSSVIYPHTNLLHFQPQNQRD</sequence>
<keyword evidence="3" id="KW-0805">Transcription regulation</keyword>
<evidence type="ECO:0000313" key="10">
    <source>
        <dbReference type="EMBL" id="CAH1439564.1"/>
    </source>
</evidence>
<protein>
    <submittedName>
        <fullName evidence="10">Uncharacterized protein</fullName>
    </submittedName>
</protein>
<proteinExistence type="predicted"/>
<feature type="region of interest" description="Disordered" evidence="7">
    <location>
        <begin position="59"/>
        <end position="112"/>
    </location>
</feature>
<feature type="domain" description="TCP" evidence="8">
    <location>
        <begin position="98"/>
        <end position="156"/>
    </location>
</feature>
<evidence type="ECO:0000313" key="11">
    <source>
        <dbReference type="Proteomes" id="UP001157418"/>
    </source>
</evidence>
<feature type="region of interest" description="Disordered" evidence="7">
    <location>
        <begin position="196"/>
        <end position="237"/>
    </location>
</feature>
<dbReference type="EMBL" id="CAKMRJ010005022">
    <property type="protein sequence ID" value="CAH1439564.1"/>
    <property type="molecule type" value="Genomic_DNA"/>
</dbReference>
<keyword evidence="6" id="KW-0539">Nucleus</keyword>
<dbReference type="PROSITE" id="PS51369">
    <property type="entry name" value="TCP"/>
    <property type="match status" value="1"/>
</dbReference>
<dbReference type="AlphaFoldDB" id="A0AAU9NNX3"/>
<feature type="domain" description="R" evidence="9">
    <location>
        <begin position="225"/>
        <end position="242"/>
    </location>
</feature>
<dbReference type="Pfam" id="PF03634">
    <property type="entry name" value="TCP"/>
    <property type="match status" value="1"/>
</dbReference>
<keyword evidence="4" id="KW-0238">DNA-binding</keyword>
<dbReference type="GO" id="GO:0043565">
    <property type="term" value="F:sequence-specific DNA binding"/>
    <property type="evidence" value="ECO:0007669"/>
    <property type="project" value="TreeGrafter"/>
</dbReference>
<dbReference type="PANTHER" id="PTHR31072:SF87">
    <property type="entry name" value="TRANSCRIPTION FACTOR TCP12"/>
    <property type="match status" value="1"/>
</dbReference>
<evidence type="ECO:0000256" key="5">
    <source>
        <dbReference type="ARBA" id="ARBA00023163"/>
    </source>
</evidence>
<dbReference type="PANTHER" id="PTHR31072">
    <property type="entry name" value="TRANSCRIPTION FACTOR TCP4-RELATED"/>
    <property type="match status" value="1"/>
</dbReference>
<dbReference type="GO" id="GO:0005634">
    <property type="term" value="C:nucleus"/>
    <property type="evidence" value="ECO:0007669"/>
    <property type="project" value="UniProtKB-SubCell"/>
</dbReference>
<dbReference type="Proteomes" id="UP001157418">
    <property type="component" value="Unassembled WGS sequence"/>
</dbReference>
<feature type="compositionally biased region" description="Basic residues" evidence="7">
    <location>
        <begin position="86"/>
        <end position="105"/>
    </location>
</feature>
<dbReference type="GO" id="GO:0003700">
    <property type="term" value="F:DNA-binding transcription factor activity"/>
    <property type="evidence" value="ECO:0007669"/>
    <property type="project" value="InterPro"/>
</dbReference>
<name>A0AAU9NNX3_9ASTR</name>
<evidence type="ECO:0000256" key="4">
    <source>
        <dbReference type="ARBA" id="ARBA00023125"/>
    </source>
</evidence>
<evidence type="ECO:0000256" key="6">
    <source>
        <dbReference type="ARBA" id="ARBA00023242"/>
    </source>
</evidence>
<dbReference type="InterPro" id="IPR017888">
    <property type="entry name" value="CYC/TB1_R_domain"/>
</dbReference>
<dbReference type="PROSITE" id="PS51370">
    <property type="entry name" value="R"/>
    <property type="match status" value="1"/>
</dbReference>
<evidence type="ECO:0000256" key="1">
    <source>
        <dbReference type="ARBA" id="ARBA00004123"/>
    </source>
</evidence>
<reference evidence="10 11" key="1">
    <citation type="submission" date="2022-01" db="EMBL/GenBank/DDBJ databases">
        <authorList>
            <person name="Xiong W."/>
            <person name="Schranz E."/>
        </authorList>
    </citation>
    <scope>NUCLEOTIDE SEQUENCE [LARGE SCALE GENOMIC DNA]</scope>
</reference>
<dbReference type="GO" id="GO:2000032">
    <property type="term" value="P:regulation of secondary shoot formation"/>
    <property type="evidence" value="ECO:0007669"/>
    <property type="project" value="TreeGrafter"/>
</dbReference>
<dbReference type="InterPro" id="IPR005333">
    <property type="entry name" value="Transcription_factor_TCP"/>
</dbReference>
<keyword evidence="5" id="KW-0804">Transcription</keyword>
<keyword evidence="11" id="KW-1185">Reference proteome</keyword>
<comment type="subcellular location">
    <subcellularLocation>
        <location evidence="1">Nucleus</location>
    </subcellularLocation>
</comment>
<dbReference type="InterPro" id="IPR017887">
    <property type="entry name" value="TF_TCP_subgr"/>
</dbReference>
<comment type="caution">
    <text evidence="10">The sequence shown here is derived from an EMBL/GenBank/DDBJ whole genome shotgun (WGS) entry which is preliminary data.</text>
</comment>